<feature type="compositionally biased region" description="Pro residues" evidence="1">
    <location>
        <begin position="65"/>
        <end position="86"/>
    </location>
</feature>
<feature type="compositionally biased region" description="Pro residues" evidence="1">
    <location>
        <begin position="134"/>
        <end position="144"/>
    </location>
</feature>
<keyword evidence="2" id="KW-1133">Transmembrane helix</keyword>
<keyword evidence="4" id="KW-1185">Reference proteome</keyword>
<dbReference type="OrthoDB" id="3800993at2759"/>
<keyword evidence="2" id="KW-0472">Membrane</keyword>
<organism evidence="3 4">
    <name type="scientific">Bimuria novae-zelandiae CBS 107.79</name>
    <dbReference type="NCBI Taxonomy" id="1447943"/>
    <lineage>
        <taxon>Eukaryota</taxon>
        <taxon>Fungi</taxon>
        <taxon>Dikarya</taxon>
        <taxon>Ascomycota</taxon>
        <taxon>Pezizomycotina</taxon>
        <taxon>Dothideomycetes</taxon>
        <taxon>Pleosporomycetidae</taxon>
        <taxon>Pleosporales</taxon>
        <taxon>Massarineae</taxon>
        <taxon>Didymosphaeriaceae</taxon>
        <taxon>Bimuria</taxon>
    </lineage>
</organism>
<evidence type="ECO:0000256" key="1">
    <source>
        <dbReference type="SAM" id="MobiDB-lite"/>
    </source>
</evidence>
<accession>A0A6A5USG0</accession>
<dbReference type="Proteomes" id="UP000800036">
    <property type="component" value="Unassembled WGS sequence"/>
</dbReference>
<reference evidence="3" key="1">
    <citation type="journal article" date="2020" name="Stud. Mycol.">
        <title>101 Dothideomycetes genomes: a test case for predicting lifestyles and emergence of pathogens.</title>
        <authorList>
            <person name="Haridas S."/>
            <person name="Albert R."/>
            <person name="Binder M."/>
            <person name="Bloem J."/>
            <person name="Labutti K."/>
            <person name="Salamov A."/>
            <person name="Andreopoulos B."/>
            <person name="Baker S."/>
            <person name="Barry K."/>
            <person name="Bills G."/>
            <person name="Bluhm B."/>
            <person name="Cannon C."/>
            <person name="Castanera R."/>
            <person name="Culley D."/>
            <person name="Daum C."/>
            <person name="Ezra D."/>
            <person name="Gonzalez J."/>
            <person name="Henrissat B."/>
            <person name="Kuo A."/>
            <person name="Liang C."/>
            <person name="Lipzen A."/>
            <person name="Lutzoni F."/>
            <person name="Magnuson J."/>
            <person name="Mondo S."/>
            <person name="Nolan M."/>
            <person name="Ohm R."/>
            <person name="Pangilinan J."/>
            <person name="Park H.-J."/>
            <person name="Ramirez L."/>
            <person name="Alfaro M."/>
            <person name="Sun H."/>
            <person name="Tritt A."/>
            <person name="Yoshinaga Y."/>
            <person name="Zwiers L.-H."/>
            <person name="Turgeon B."/>
            <person name="Goodwin S."/>
            <person name="Spatafora J."/>
            <person name="Crous P."/>
            <person name="Grigoriev I."/>
        </authorList>
    </citation>
    <scope>NUCLEOTIDE SEQUENCE</scope>
    <source>
        <strain evidence="3">CBS 107.79</strain>
    </source>
</reference>
<sequence>MHGTVLQIGTLIHMLHDGYIVGGGIYATWPTASSRQHHLHTAAAAAALAAATTTATTPSSSLALPTPPCRRPRSPVPPSSSRPPACPLALHPSPKSNSRRLWRVPRVVGPTSSFVTGDLSPGGGTPATTRSTRPSPPERPPPPAAINALHHLREGPSQKYTRIKKSFSQRREQRFDLGGGVEAFKGVWASAFLKKIVSFLFLGGVLGWSWVALVLNWLVHRRSWYHSPLKPFTGHSVHCAYCKLSGGSRNVRVGPADMFLQLRHQSVELSRDNSTKENGMLRYH</sequence>
<evidence type="ECO:0000313" key="3">
    <source>
        <dbReference type="EMBL" id="KAF1967594.1"/>
    </source>
</evidence>
<name>A0A6A5USG0_9PLEO</name>
<gene>
    <name evidence="3" type="ORF">BU23DRAFT_573073</name>
</gene>
<proteinExistence type="predicted"/>
<feature type="region of interest" description="Disordered" evidence="1">
    <location>
        <begin position="57"/>
        <end position="144"/>
    </location>
</feature>
<dbReference type="EMBL" id="ML976730">
    <property type="protein sequence ID" value="KAF1967594.1"/>
    <property type="molecule type" value="Genomic_DNA"/>
</dbReference>
<dbReference type="AlphaFoldDB" id="A0A6A5USG0"/>
<protein>
    <submittedName>
        <fullName evidence="3">Uncharacterized protein</fullName>
    </submittedName>
</protein>
<keyword evidence="2" id="KW-0812">Transmembrane</keyword>
<evidence type="ECO:0000256" key="2">
    <source>
        <dbReference type="SAM" id="Phobius"/>
    </source>
</evidence>
<evidence type="ECO:0000313" key="4">
    <source>
        <dbReference type="Proteomes" id="UP000800036"/>
    </source>
</evidence>
<feature type="transmembrane region" description="Helical" evidence="2">
    <location>
        <begin position="199"/>
        <end position="219"/>
    </location>
</feature>